<dbReference type="SMART" id="SM00027">
    <property type="entry name" value="EH"/>
    <property type="match status" value="1"/>
</dbReference>
<feature type="compositionally biased region" description="Acidic residues" evidence="10">
    <location>
        <begin position="328"/>
        <end position="337"/>
    </location>
</feature>
<keyword evidence="7" id="KW-0009">Actin-binding</keyword>
<evidence type="ECO:0000256" key="5">
    <source>
        <dbReference type="ARBA" id="ARBA00022583"/>
    </source>
</evidence>
<dbReference type="GO" id="GO:0005509">
    <property type="term" value="F:calcium ion binding"/>
    <property type="evidence" value="ECO:0007669"/>
    <property type="project" value="InterPro"/>
</dbReference>
<feature type="compositionally biased region" description="Low complexity" evidence="10">
    <location>
        <begin position="391"/>
        <end position="410"/>
    </location>
</feature>
<dbReference type="Proteomes" id="UP000178129">
    <property type="component" value="Unassembled WGS sequence"/>
</dbReference>
<dbReference type="InterPro" id="IPR000261">
    <property type="entry name" value="EH_dom"/>
</dbReference>
<feature type="compositionally biased region" description="Polar residues" evidence="10">
    <location>
        <begin position="245"/>
        <end position="261"/>
    </location>
</feature>
<dbReference type="Pfam" id="PF12763">
    <property type="entry name" value="EH"/>
    <property type="match status" value="1"/>
</dbReference>
<feature type="region of interest" description="Disordered" evidence="10">
    <location>
        <begin position="1"/>
        <end position="58"/>
    </location>
</feature>
<comment type="caution">
    <text evidence="13">The sequence shown here is derived from an EMBL/GenBank/DDBJ whole genome shotgun (WGS) entry which is preliminary data.</text>
</comment>
<keyword evidence="14" id="KW-1185">Reference proteome</keyword>
<evidence type="ECO:0000256" key="1">
    <source>
        <dbReference type="ARBA" id="ARBA00004125"/>
    </source>
</evidence>
<feature type="compositionally biased region" description="Polar residues" evidence="10">
    <location>
        <begin position="277"/>
        <end position="288"/>
    </location>
</feature>
<evidence type="ECO:0000256" key="7">
    <source>
        <dbReference type="ARBA" id="ARBA00023203"/>
    </source>
</evidence>
<comment type="subunit">
    <text evidence="4">Component of the PAN1 actin cytoskeleton-regulatory complex.</text>
</comment>
<evidence type="ECO:0000259" key="12">
    <source>
        <dbReference type="PROSITE" id="PS50222"/>
    </source>
</evidence>
<organism evidence="13 14">
    <name type="scientific">Rhynchosporium graminicola</name>
    <dbReference type="NCBI Taxonomy" id="2792576"/>
    <lineage>
        <taxon>Eukaryota</taxon>
        <taxon>Fungi</taxon>
        <taxon>Dikarya</taxon>
        <taxon>Ascomycota</taxon>
        <taxon>Pezizomycotina</taxon>
        <taxon>Leotiomycetes</taxon>
        <taxon>Helotiales</taxon>
        <taxon>Ploettnerulaceae</taxon>
        <taxon>Rhynchosporium</taxon>
    </lineage>
</organism>
<evidence type="ECO:0000259" key="11">
    <source>
        <dbReference type="PROSITE" id="PS50031"/>
    </source>
</evidence>
<keyword evidence="5" id="KW-0254">Endocytosis</keyword>
<comment type="subcellular location">
    <subcellularLocation>
        <location evidence="3">Cell membrane</location>
        <topology evidence="3">Peripheral membrane protein</topology>
        <orientation evidence="3">Cytoplasmic side</orientation>
    </subcellularLocation>
    <subcellularLocation>
        <location evidence="2">Cytoplasm</location>
        <location evidence="2">Cytoskeleton</location>
        <location evidence="2">Actin patch</location>
    </subcellularLocation>
    <subcellularLocation>
        <location evidence="1">Endosome membrane</location>
        <topology evidence="1">Peripheral membrane protein</topology>
        <orientation evidence="1">Cytoplasmic side</orientation>
    </subcellularLocation>
</comment>
<dbReference type="GO" id="GO:0006897">
    <property type="term" value="P:endocytosis"/>
    <property type="evidence" value="ECO:0007669"/>
    <property type="project" value="UniProtKB-KW"/>
</dbReference>
<dbReference type="InterPro" id="IPR011992">
    <property type="entry name" value="EF-hand-dom_pair"/>
</dbReference>
<evidence type="ECO:0008006" key="15">
    <source>
        <dbReference type="Google" id="ProtNLM"/>
    </source>
</evidence>
<keyword evidence="8" id="KW-0963">Cytoplasm</keyword>
<evidence type="ECO:0000313" key="14">
    <source>
        <dbReference type="Proteomes" id="UP000178129"/>
    </source>
</evidence>
<evidence type="ECO:0000256" key="2">
    <source>
        <dbReference type="ARBA" id="ARBA00004134"/>
    </source>
</evidence>
<gene>
    <name evidence="13" type="ORF">RCO7_10072</name>
</gene>
<evidence type="ECO:0000256" key="3">
    <source>
        <dbReference type="ARBA" id="ARBA00004413"/>
    </source>
</evidence>
<dbReference type="PROSITE" id="PS50031">
    <property type="entry name" value="EH"/>
    <property type="match status" value="1"/>
</dbReference>
<dbReference type="FunCoup" id="A0A1E1K9C2">
    <property type="interactions" value="25"/>
</dbReference>
<dbReference type="SUPFAM" id="SSF47473">
    <property type="entry name" value="EF-hand"/>
    <property type="match status" value="1"/>
</dbReference>
<feature type="compositionally biased region" description="Polar residues" evidence="10">
    <location>
        <begin position="187"/>
        <end position="200"/>
    </location>
</feature>
<dbReference type="InParanoid" id="A0A1E1K9C2"/>
<feature type="region of interest" description="Disordered" evidence="10">
    <location>
        <begin position="70"/>
        <end position="377"/>
    </location>
</feature>
<dbReference type="STRING" id="914237.A0A1E1K9C2"/>
<feature type="compositionally biased region" description="Polar residues" evidence="10">
    <location>
        <begin position="368"/>
        <end position="377"/>
    </location>
</feature>
<dbReference type="EMBL" id="FJUW01000008">
    <property type="protein sequence ID" value="CZS94500.1"/>
    <property type="molecule type" value="Genomic_DNA"/>
</dbReference>
<evidence type="ECO:0000313" key="13">
    <source>
        <dbReference type="EMBL" id="CZS94500.1"/>
    </source>
</evidence>
<feature type="region of interest" description="Disordered" evidence="10">
    <location>
        <begin position="391"/>
        <end position="460"/>
    </location>
</feature>
<feature type="compositionally biased region" description="Polar residues" evidence="10">
    <location>
        <begin position="117"/>
        <end position="126"/>
    </location>
</feature>
<comment type="function">
    <text evidence="9">Component of the PAN1 actin cytoskeleton-regulatory complex required for the internalization of endosomes during actin-coupled endocytosis. The complex links the site of endocytosis to the cell membrane-associated actin cytoskeleton. Mediates uptake of external molecules and vacuolar degradation of plasma membrane proteins. Plays a role in the proper organization of the cell membrane-associated actin cytoskeleton and promotes its destabilization.</text>
</comment>
<feature type="domain" description="EH" evidence="11">
    <location>
        <begin position="492"/>
        <end position="581"/>
    </location>
</feature>
<sequence>MSSNKTSSKDSRLGNPLPTSSSSSITTQNENAALRGASLAFGRPPVKPKPQIHNYSGKNGALAAAKSVGAIGGGGSLRQNTRSSISSMQDDIGEEQWLFQQNTGSSIGSRIFPPGSGRNSVQQRRSQYGGGGGYLQPPGAGGNTDQGRSASFIAATLAASRSASLSPNVTGTGQQESSAAKPRRPGSSRTPSVRSANSSRNSDHALDTTPIPPTTSLIGMFEQNAASTSTVKRPSARRTERATPTKVSKSNGSPASIQNRAPSPMASKPKKLPVNHTKPTLETIQSVSGEIEPRKPPPTGRKPSISTTTPIKIPPPTKLRPQKAETPPGDDDGDSDDSFVSASDYQPSEHPLSFRAELAMQNRRLKSQSHSNHSAPSVTVDSLANAIVASSLASSRAASPAKSLFSSSLYPVPPPPRRSNRSGLFHKEYDASRTPSPAKPAGLRTTMRKPKSKEDIDEGAQRRIKKTFGKKHPNKHHEGDRKRWRDAITERERKRYEAVWASNRGLFPTPIPTTKGSGTRDENTVPNVVVRDVFSRSRLHIDVLEEVYELVDRGKSGRLEKEEFVIGLWLIDQRLKGRKLPIRVSDSVWKSVGALSGLKVKIRKKH</sequence>
<feature type="compositionally biased region" description="Polar residues" evidence="10">
    <location>
        <begin position="77"/>
        <end position="89"/>
    </location>
</feature>
<dbReference type="PROSITE" id="PS50222">
    <property type="entry name" value="EF_HAND_2"/>
    <property type="match status" value="1"/>
</dbReference>
<keyword evidence="6" id="KW-0967">Endosome</keyword>
<evidence type="ECO:0000256" key="4">
    <source>
        <dbReference type="ARBA" id="ARBA00011159"/>
    </source>
</evidence>
<dbReference type="GO" id="GO:0030479">
    <property type="term" value="C:actin cortical patch"/>
    <property type="evidence" value="ECO:0007669"/>
    <property type="project" value="UniProtKB-SubCell"/>
</dbReference>
<feature type="domain" description="EF-hand" evidence="12">
    <location>
        <begin position="539"/>
        <end position="574"/>
    </location>
</feature>
<dbReference type="InterPro" id="IPR002048">
    <property type="entry name" value="EF_hand_dom"/>
</dbReference>
<proteinExistence type="predicted"/>
<dbReference type="GO" id="GO:0005886">
    <property type="term" value="C:plasma membrane"/>
    <property type="evidence" value="ECO:0007669"/>
    <property type="project" value="UniProtKB-SubCell"/>
</dbReference>
<name>A0A1E1K9C2_9HELO</name>
<feature type="compositionally biased region" description="Low complexity" evidence="10">
    <location>
        <begin position="154"/>
        <end position="166"/>
    </location>
</feature>
<accession>A0A1E1K9C2</accession>
<dbReference type="CDD" id="cd00052">
    <property type="entry name" value="EH"/>
    <property type="match status" value="1"/>
</dbReference>
<evidence type="ECO:0000256" key="10">
    <source>
        <dbReference type="SAM" id="MobiDB-lite"/>
    </source>
</evidence>
<dbReference type="Gene3D" id="1.10.238.10">
    <property type="entry name" value="EF-hand"/>
    <property type="match status" value="1"/>
</dbReference>
<protein>
    <recommendedName>
        <fullName evidence="15">EH domain-containing protein</fullName>
    </recommendedName>
</protein>
<evidence type="ECO:0000256" key="6">
    <source>
        <dbReference type="ARBA" id="ARBA00022753"/>
    </source>
</evidence>
<feature type="compositionally biased region" description="Low complexity" evidence="10">
    <location>
        <begin position="302"/>
        <end position="311"/>
    </location>
</feature>
<feature type="compositionally biased region" description="Polar residues" evidence="10">
    <location>
        <begin position="167"/>
        <end position="178"/>
    </location>
</feature>
<dbReference type="AlphaFoldDB" id="A0A1E1K9C2"/>
<keyword evidence="8" id="KW-0206">Cytoskeleton</keyword>
<feature type="compositionally biased region" description="Polar residues" evidence="10">
    <location>
        <begin position="98"/>
        <end position="108"/>
    </location>
</feature>
<dbReference type="GO" id="GO:0003779">
    <property type="term" value="F:actin binding"/>
    <property type="evidence" value="ECO:0007669"/>
    <property type="project" value="UniProtKB-KW"/>
</dbReference>
<evidence type="ECO:0000256" key="8">
    <source>
        <dbReference type="ARBA" id="ARBA00023212"/>
    </source>
</evidence>
<feature type="compositionally biased region" description="Gly residues" evidence="10">
    <location>
        <begin position="128"/>
        <end position="144"/>
    </location>
</feature>
<evidence type="ECO:0000256" key="9">
    <source>
        <dbReference type="ARBA" id="ARBA00025194"/>
    </source>
</evidence>
<dbReference type="GO" id="GO:0010008">
    <property type="term" value="C:endosome membrane"/>
    <property type="evidence" value="ECO:0007669"/>
    <property type="project" value="UniProtKB-SubCell"/>
</dbReference>
<reference evidence="14" key="1">
    <citation type="submission" date="2016-03" db="EMBL/GenBank/DDBJ databases">
        <authorList>
            <person name="Ploux O."/>
        </authorList>
    </citation>
    <scope>NUCLEOTIDE SEQUENCE [LARGE SCALE GENOMIC DNA]</scope>
    <source>
        <strain evidence="14">UK7</strain>
    </source>
</reference>